<sequence length="70" mass="7488">MVPPAPRGEETTPSQSCWTWLGPWKARAGRVNPHPRCAEPPRPCRARVGADGPLAEGRAPLGPKPLLEGV</sequence>
<accession>A0A9Q1IA22</accession>
<name>A0A9Q1IA22_SYNKA</name>
<reference evidence="2" key="1">
    <citation type="journal article" date="2023" name="Science">
        <title>Genome structures resolve the early diversification of teleost fishes.</title>
        <authorList>
            <person name="Parey E."/>
            <person name="Louis A."/>
            <person name="Montfort J."/>
            <person name="Bouchez O."/>
            <person name="Roques C."/>
            <person name="Iampietro C."/>
            <person name="Lluch J."/>
            <person name="Castinel A."/>
            <person name="Donnadieu C."/>
            <person name="Desvignes T."/>
            <person name="Floi Bucao C."/>
            <person name="Jouanno E."/>
            <person name="Wen M."/>
            <person name="Mejri S."/>
            <person name="Dirks R."/>
            <person name="Jansen H."/>
            <person name="Henkel C."/>
            <person name="Chen W.J."/>
            <person name="Zahm M."/>
            <person name="Cabau C."/>
            <person name="Klopp C."/>
            <person name="Thompson A.W."/>
            <person name="Robinson-Rechavi M."/>
            <person name="Braasch I."/>
            <person name="Lecointre G."/>
            <person name="Bobe J."/>
            <person name="Postlethwait J.H."/>
            <person name="Berthelot C."/>
            <person name="Roest Crollius H."/>
            <person name="Guiguen Y."/>
        </authorList>
    </citation>
    <scope>NUCLEOTIDE SEQUENCE</scope>
    <source>
        <strain evidence="2">WJC10195</strain>
    </source>
</reference>
<evidence type="ECO:0000313" key="2">
    <source>
        <dbReference type="EMBL" id="KAJ8332039.1"/>
    </source>
</evidence>
<dbReference type="AlphaFoldDB" id="A0A9Q1IA22"/>
<keyword evidence="3" id="KW-1185">Reference proteome</keyword>
<dbReference type="EMBL" id="JAINUF010000054">
    <property type="protein sequence ID" value="KAJ8332039.1"/>
    <property type="molecule type" value="Genomic_DNA"/>
</dbReference>
<feature type="region of interest" description="Disordered" evidence="1">
    <location>
        <begin position="36"/>
        <end position="70"/>
    </location>
</feature>
<evidence type="ECO:0000313" key="3">
    <source>
        <dbReference type="Proteomes" id="UP001152622"/>
    </source>
</evidence>
<comment type="caution">
    <text evidence="2">The sequence shown here is derived from an EMBL/GenBank/DDBJ whole genome shotgun (WGS) entry which is preliminary data.</text>
</comment>
<evidence type="ECO:0000256" key="1">
    <source>
        <dbReference type="SAM" id="MobiDB-lite"/>
    </source>
</evidence>
<dbReference type="Proteomes" id="UP001152622">
    <property type="component" value="Unassembled WGS sequence"/>
</dbReference>
<proteinExistence type="predicted"/>
<protein>
    <submittedName>
        <fullName evidence="2">Uncharacterized protein</fullName>
    </submittedName>
</protein>
<gene>
    <name evidence="2" type="ORF">SKAU_G00429770</name>
</gene>
<organism evidence="2 3">
    <name type="scientific">Synaphobranchus kaupii</name>
    <name type="common">Kaup's arrowtooth eel</name>
    <dbReference type="NCBI Taxonomy" id="118154"/>
    <lineage>
        <taxon>Eukaryota</taxon>
        <taxon>Metazoa</taxon>
        <taxon>Chordata</taxon>
        <taxon>Craniata</taxon>
        <taxon>Vertebrata</taxon>
        <taxon>Euteleostomi</taxon>
        <taxon>Actinopterygii</taxon>
        <taxon>Neopterygii</taxon>
        <taxon>Teleostei</taxon>
        <taxon>Anguilliformes</taxon>
        <taxon>Synaphobranchidae</taxon>
        <taxon>Synaphobranchus</taxon>
    </lineage>
</organism>